<dbReference type="Proteomes" id="UP000252519">
    <property type="component" value="Unassembled WGS sequence"/>
</dbReference>
<dbReference type="GO" id="GO:0070421">
    <property type="term" value="C:DNA ligase III-XRCC1 complex"/>
    <property type="evidence" value="ECO:0007669"/>
    <property type="project" value="TreeGrafter"/>
</dbReference>
<sequence length="338" mass="38797">MTRTLAERKMLLESKMTEVENRVMMSNYQLIRHGDHSTLKTMIWKAIDEGLEGLVLKDTKSVYEPGKRHWLKVKKDYLEEGRMADTADLIVLGAYFGTGSKGGMMSVFLMGVYDKDTKSYRTVTKCGNGHTDDALDAINKKLKDKMTRIDRDYDRLPTWLKCSRSLVPDFVVNDPKEAPVWEITGAEFSKSENHTAGGISIRFPRVTRVRKDKDWETATSLEELKKLYDCSKTKTDIDRTAEDETPLYVKEGMDHKDIEKLVEQEEANTSGESSSGRKRNAEDELEQKEVKKAKKTKEEDEDEEGEKCPPGKTPCKYGADCYRKNKEHKAEFWHPSKE</sequence>
<dbReference type="GO" id="GO:0006273">
    <property type="term" value="P:lagging strand elongation"/>
    <property type="evidence" value="ECO:0007669"/>
    <property type="project" value="TreeGrafter"/>
</dbReference>
<dbReference type="InterPro" id="IPR012340">
    <property type="entry name" value="NA-bd_OB-fold"/>
</dbReference>
<dbReference type="InterPro" id="IPR050191">
    <property type="entry name" value="ATP-dep_DNA_ligase"/>
</dbReference>
<dbReference type="PANTHER" id="PTHR45674">
    <property type="entry name" value="DNA LIGASE 1/3 FAMILY MEMBER"/>
    <property type="match status" value="1"/>
</dbReference>
<dbReference type="InterPro" id="IPR019406">
    <property type="entry name" value="APLF_PBZ"/>
</dbReference>
<dbReference type="InterPro" id="IPR016059">
    <property type="entry name" value="DNA_ligase_ATP-dep_CS"/>
</dbReference>
<accession>A0A368FTF7</accession>
<dbReference type="EMBL" id="JOJR01000670">
    <property type="protein sequence ID" value="RCN35372.1"/>
    <property type="molecule type" value="Genomic_DNA"/>
</dbReference>
<dbReference type="InterPro" id="IPR000977">
    <property type="entry name" value="DNA_ligase_ATP-dep"/>
</dbReference>
<protein>
    <submittedName>
        <fullName evidence="6">DNA ligase domain protein</fullName>
    </submittedName>
</protein>
<dbReference type="PANTHER" id="PTHR45674:SF9">
    <property type="entry name" value="DNA LIGASE 3"/>
    <property type="match status" value="1"/>
</dbReference>
<dbReference type="GO" id="GO:0006302">
    <property type="term" value="P:double-strand break repair"/>
    <property type="evidence" value="ECO:0007669"/>
    <property type="project" value="TreeGrafter"/>
</dbReference>
<evidence type="ECO:0000256" key="2">
    <source>
        <dbReference type="ARBA" id="ARBA00022598"/>
    </source>
</evidence>
<organism evidence="6 7">
    <name type="scientific">Ancylostoma caninum</name>
    <name type="common">Dog hookworm</name>
    <dbReference type="NCBI Taxonomy" id="29170"/>
    <lineage>
        <taxon>Eukaryota</taxon>
        <taxon>Metazoa</taxon>
        <taxon>Ecdysozoa</taxon>
        <taxon>Nematoda</taxon>
        <taxon>Chromadorea</taxon>
        <taxon>Rhabditida</taxon>
        <taxon>Rhabditina</taxon>
        <taxon>Rhabditomorpha</taxon>
        <taxon>Strongyloidea</taxon>
        <taxon>Ancylostomatidae</taxon>
        <taxon>Ancylostomatinae</taxon>
        <taxon>Ancylostoma</taxon>
    </lineage>
</organism>
<evidence type="ECO:0000259" key="5">
    <source>
        <dbReference type="PROSITE" id="PS50160"/>
    </source>
</evidence>
<dbReference type="SUPFAM" id="SSF50249">
    <property type="entry name" value="Nucleic acid-binding proteins"/>
    <property type="match status" value="1"/>
</dbReference>
<dbReference type="Gene3D" id="3.30.1490.70">
    <property type="match status" value="1"/>
</dbReference>
<evidence type="ECO:0000256" key="4">
    <source>
        <dbReference type="SAM" id="MobiDB-lite"/>
    </source>
</evidence>
<dbReference type="PROSITE" id="PS50160">
    <property type="entry name" value="DNA_LIGASE_A3"/>
    <property type="match status" value="1"/>
</dbReference>
<dbReference type="Pfam" id="PF10283">
    <property type="entry name" value="zf-CCHH"/>
    <property type="match status" value="1"/>
</dbReference>
<dbReference type="CDD" id="cd07967">
    <property type="entry name" value="OBF_DNA_ligase_III"/>
    <property type="match status" value="1"/>
</dbReference>
<dbReference type="GO" id="GO:0006310">
    <property type="term" value="P:DNA recombination"/>
    <property type="evidence" value="ECO:0007669"/>
    <property type="project" value="InterPro"/>
</dbReference>
<comment type="similarity">
    <text evidence="1 3">Belongs to the ATP-dependent DNA ligase family.</text>
</comment>
<evidence type="ECO:0000256" key="3">
    <source>
        <dbReference type="RuleBase" id="RU004196"/>
    </source>
</evidence>
<dbReference type="GO" id="GO:0005524">
    <property type="term" value="F:ATP binding"/>
    <property type="evidence" value="ECO:0007669"/>
    <property type="project" value="InterPro"/>
</dbReference>
<dbReference type="NCBIfam" id="TIGR00574">
    <property type="entry name" value="dnl1"/>
    <property type="match status" value="1"/>
</dbReference>
<feature type="region of interest" description="Disordered" evidence="4">
    <location>
        <begin position="264"/>
        <end position="319"/>
    </location>
</feature>
<comment type="caution">
    <text evidence="6">The sequence shown here is derived from an EMBL/GenBank/DDBJ whole genome shotgun (WGS) entry which is preliminary data.</text>
</comment>
<feature type="domain" description="ATP-dependent DNA ligase family profile" evidence="5">
    <location>
        <begin position="1"/>
        <end position="114"/>
    </location>
</feature>
<keyword evidence="2 6" id="KW-0436">Ligase</keyword>
<name>A0A368FTF7_ANCCA</name>
<dbReference type="InterPro" id="IPR012310">
    <property type="entry name" value="DNA_ligase_ATP-dep_cent"/>
</dbReference>
<keyword evidence="7" id="KW-1185">Reference proteome</keyword>
<dbReference type="Gene3D" id="2.40.50.140">
    <property type="entry name" value="Nucleic acid-binding proteins"/>
    <property type="match status" value="1"/>
</dbReference>
<dbReference type="GO" id="GO:0003910">
    <property type="term" value="F:DNA ligase (ATP) activity"/>
    <property type="evidence" value="ECO:0007669"/>
    <property type="project" value="InterPro"/>
</dbReference>
<proteinExistence type="inferred from homology"/>
<dbReference type="PROSITE" id="PS00333">
    <property type="entry name" value="DNA_LIGASE_A2"/>
    <property type="match status" value="1"/>
</dbReference>
<dbReference type="SUPFAM" id="SSF56091">
    <property type="entry name" value="DNA ligase/mRNA capping enzyme, catalytic domain"/>
    <property type="match status" value="1"/>
</dbReference>
<dbReference type="AlphaFoldDB" id="A0A368FTF7"/>
<dbReference type="InterPro" id="IPR012309">
    <property type="entry name" value="DNA_ligase_ATP-dep_C"/>
</dbReference>
<dbReference type="GO" id="GO:0071897">
    <property type="term" value="P:DNA biosynthetic process"/>
    <property type="evidence" value="ECO:0007669"/>
    <property type="project" value="InterPro"/>
</dbReference>
<dbReference type="STRING" id="29170.A0A368FTF7"/>
<evidence type="ECO:0000256" key="1">
    <source>
        <dbReference type="ARBA" id="ARBA00007572"/>
    </source>
</evidence>
<dbReference type="Pfam" id="PF04679">
    <property type="entry name" value="DNA_ligase_A_C"/>
    <property type="match status" value="1"/>
</dbReference>
<gene>
    <name evidence="6" type="ORF">ANCCAN_18758</name>
</gene>
<dbReference type="FunFam" id="2.40.50.140:FF:000085">
    <property type="entry name" value="DNA ligase"/>
    <property type="match status" value="1"/>
</dbReference>
<evidence type="ECO:0000313" key="6">
    <source>
        <dbReference type="EMBL" id="RCN35372.1"/>
    </source>
</evidence>
<feature type="compositionally biased region" description="Basic and acidic residues" evidence="4">
    <location>
        <begin position="279"/>
        <end position="290"/>
    </location>
</feature>
<dbReference type="Pfam" id="PF01068">
    <property type="entry name" value="DNA_ligase_A_M"/>
    <property type="match status" value="1"/>
</dbReference>
<dbReference type="OrthoDB" id="5810245at2759"/>
<evidence type="ECO:0000313" key="7">
    <source>
        <dbReference type="Proteomes" id="UP000252519"/>
    </source>
</evidence>
<reference evidence="6 7" key="1">
    <citation type="submission" date="2014-10" db="EMBL/GenBank/DDBJ databases">
        <title>Draft genome of the hookworm Ancylostoma caninum.</title>
        <authorList>
            <person name="Mitreva M."/>
        </authorList>
    </citation>
    <scope>NUCLEOTIDE SEQUENCE [LARGE SCALE GENOMIC DNA]</scope>
    <source>
        <strain evidence="6 7">Baltimore</strain>
    </source>
</reference>